<dbReference type="Proteomes" id="UP000807504">
    <property type="component" value="Unassembled WGS sequence"/>
</dbReference>
<proteinExistence type="predicted"/>
<keyword evidence="2" id="KW-1185">Reference proteome</keyword>
<reference evidence="1" key="1">
    <citation type="journal article" date="2020" name="bioRxiv">
        <title>Chromosome-level reference genome of the European wasp spider Argiope bruennichi: a resource for studies on range expansion and evolutionary adaptation.</title>
        <authorList>
            <person name="Sheffer M.M."/>
            <person name="Hoppe A."/>
            <person name="Krehenwinkel H."/>
            <person name="Uhl G."/>
            <person name="Kuss A.W."/>
            <person name="Jensen L."/>
            <person name="Jensen C."/>
            <person name="Gillespie R.G."/>
            <person name="Hoff K.J."/>
            <person name="Prost S."/>
        </authorList>
    </citation>
    <scope>NUCLEOTIDE SEQUENCE</scope>
</reference>
<gene>
    <name evidence="1" type="ORF">HNY73_002677</name>
</gene>
<comment type="caution">
    <text evidence="1">The sequence shown here is derived from an EMBL/GenBank/DDBJ whole genome shotgun (WGS) entry which is preliminary data.</text>
</comment>
<protein>
    <submittedName>
        <fullName evidence="1">Uncharacterized protein</fullName>
    </submittedName>
</protein>
<dbReference type="AlphaFoldDB" id="A0A8T0FWU5"/>
<sequence length="85" mass="9765">MLLLNTAQTTGYVDHKSQSSLLFQRKGKVKHKTSSSFNLQLNVEMSRRLIHLELQMLDQYGKGIHLCGECYDAFLHLWSVCHLSS</sequence>
<name>A0A8T0FWU5_ARGBR</name>
<reference evidence="1" key="2">
    <citation type="submission" date="2020-06" db="EMBL/GenBank/DDBJ databases">
        <authorList>
            <person name="Sheffer M."/>
        </authorList>
    </citation>
    <scope>NUCLEOTIDE SEQUENCE</scope>
</reference>
<evidence type="ECO:0000313" key="1">
    <source>
        <dbReference type="EMBL" id="KAF8794735.1"/>
    </source>
</evidence>
<evidence type="ECO:0000313" key="2">
    <source>
        <dbReference type="Proteomes" id="UP000807504"/>
    </source>
</evidence>
<accession>A0A8T0FWU5</accession>
<organism evidence="1 2">
    <name type="scientific">Argiope bruennichi</name>
    <name type="common">Wasp spider</name>
    <name type="synonym">Aranea bruennichi</name>
    <dbReference type="NCBI Taxonomy" id="94029"/>
    <lineage>
        <taxon>Eukaryota</taxon>
        <taxon>Metazoa</taxon>
        <taxon>Ecdysozoa</taxon>
        <taxon>Arthropoda</taxon>
        <taxon>Chelicerata</taxon>
        <taxon>Arachnida</taxon>
        <taxon>Araneae</taxon>
        <taxon>Araneomorphae</taxon>
        <taxon>Entelegynae</taxon>
        <taxon>Araneoidea</taxon>
        <taxon>Araneidae</taxon>
        <taxon>Argiope</taxon>
    </lineage>
</organism>
<dbReference type="EMBL" id="JABXBU010000002">
    <property type="protein sequence ID" value="KAF8794735.1"/>
    <property type="molecule type" value="Genomic_DNA"/>
</dbReference>